<evidence type="ECO:0000256" key="1">
    <source>
        <dbReference type="SAM" id="MobiDB-lite"/>
    </source>
</evidence>
<dbReference type="AlphaFoldDB" id="A0A0E9V7W1"/>
<feature type="compositionally biased region" description="Basic and acidic residues" evidence="1">
    <location>
        <begin position="1"/>
        <end position="15"/>
    </location>
</feature>
<feature type="compositionally biased region" description="Polar residues" evidence="1">
    <location>
        <begin position="16"/>
        <end position="26"/>
    </location>
</feature>
<name>A0A0E9V7W1_ANGAN</name>
<dbReference type="EMBL" id="GBXM01035289">
    <property type="protein sequence ID" value="JAH73288.1"/>
    <property type="molecule type" value="Transcribed_RNA"/>
</dbReference>
<proteinExistence type="predicted"/>
<accession>A0A0E9V7W1</accession>
<evidence type="ECO:0000313" key="2">
    <source>
        <dbReference type="EMBL" id="JAH73288.1"/>
    </source>
</evidence>
<feature type="region of interest" description="Disordered" evidence="1">
    <location>
        <begin position="1"/>
        <end position="26"/>
    </location>
</feature>
<reference evidence="2" key="2">
    <citation type="journal article" date="2015" name="Fish Shellfish Immunol.">
        <title>Early steps in the European eel (Anguilla anguilla)-Vibrio vulnificus interaction in the gills: Role of the RtxA13 toxin.</title>
        <authorList>
            <person name="Callol A."/>
            <person name="Pajuelo D."/>
            <person name="Ebbesson L."/>
            <person name="Teles M."/>
            <person name="MacKenzie S."/>
            <person name="Amaro C."/>
        </authorList>
    </citation>
    <scope>NUCLEOTIDE SEQUENCE</scope>
</reference>
<sequence length="26" mass="3027">MEMLEKFQSDFRSGHSTETALIRGQQ</sequence>
<organism evidence="2">
    <name type="scientific">Anguilla anguilla</name>
    <name type="common">European freshwater eel</name>
    <name type="synonym">Muraena anguilla</name>
    <dbReference type="NCBI Taxonomy" id="7936"/>
    <lineage>
        <taxon>Eukaryota</taxon>
        <taxon>Metazoa</taxon>
        <taxon>Chordata</taxon>
        <taxon>Craniata</taxon>
        <taxon>Vertebrata</taxon>
        <taxon>Euteleostomi</taxon>
        <taxon>Actinopterygii</taxon>
        <taxon>Neopterygii</taxon>
        <taxon>Teleostei</taxon>
        <taxon>Anguilliformes</taxon>
        <taxon>Anguillidae</taxon>
        <taxon>Anguilla</taxon>
    </lineage>
</organism>
<protein>
    <submittedName>
        <fullName evidence="2">Uncharacterized protein</fullName>
    </submittedName>
</protein>
<reference evidence="2" key="1">
    <citation type="submission" date="2014-11" db="EMBL/GenBank/DDBJ databases">
        <authorList>
            <person name="Amaro Gonzalez C."/>
        </authorList>
    </citation>
    <scope>NUCLEOTIDE SEQUENCE</scope>
</reference>